<gene>
    <name evidence="2" type="ORF">GTW58_02165</name>
</gene>
<feature type="transmembrane region" description="Helical" evidence="1">
    <location>
        <begin position="49"/>
        <end position="69"/>
    </location>
</feature>
<keyword evidence="3" id="KW-1185">Reference proteome</keyword>
<keyword evidence="1" id="KW-1133">Transmembrane helix</keyword>
<protein>
    <submittedName>
        <fullName evidence="2">Uncharacterized protein</fullName>
    </submittedName>
</protein>
<dbReference type="AlphaFoldDB" id="A0A846TSM2"/>
<evidence type="ECO:0000313" key="2">
    <source>
        <dbReference type="EMBL" id="NKE08772.1"/>
    </source>
</evidence>
<feature type="transmembrane region" description="Helical" evidence="1">
    <location>
        <begin position="23"/>
        <end position="43"/>
    </location>
</feature>
<keyword evidence="1" id="KW-0472">Membrane</keyword>
<proteinExistence type="predicted"/>
<comment type="caution">
    <text evidence="2">The sequence shown here is derived from an EMBL/GenBank/DDBJ whole genome shotgun (WGS) entry which is preliminary data.</text>
</comment>
<evidence type="ECO:0000256" key="1">
    <source>
        <dbReference type="SAM" id="Phobius"/>
    </source>
</evidence>
<keyword evidence="1" id="KW-0812">Transmembrane</keyword>
<accession>A0A846TSM2</accession>
<name>A0A846TSM2_9MICC</name>
<sequence>MTHALWRLDNDVLARKPTMTKPLFYAFLILGAALLVIGMWTVATAGPPLLGWVVLAGGLIMLCAPAVSWGSAAADKLEQ</sequence>
<evidence type="ECO:0000313" key="3">
    <source>
        <dbReference type="Proteomes" id="UP000521379"/>
    </source>
</evidence>
<dbReference type="Proteomes" id="UP000521379">
    <property type="component" value="Unassembled WGS sequence"/>
</dbReference>
<organism evidence="2 3">
    <name type="scientific">Kocuria subflava</name>
    <dbReference type="NCBI Taxonomy" id="1736139"/>
    <lineage>
        <taxon>Bacteria</taxon>
        <taxon>Bacillati</taxon>
        <taxon>Actinomycetota</taxon>
        <taxon>Actinomycetes</taxon>
        <taxon>Micrococcales</taxon>
        <taxon>Micrococcaceae</taxon>
        <taxon>Kocuria</taxon>
    </lineage>
</organism>
<dbReference type="RefSeq" id="WP_157980495.1">
    <property type="nucleotide sequence ID" value="NZ_JAAVUN010000002.1"/>
</dbReference>
<dbReference type="EMBL" id="JAAVUN010000002">
    <property type="protein sequence ID" value="NKE08772.1"/>
    <property type="molecule type" value="Genomic_DNA"/>
</dbReference>
<reference evidence="2 3" key="1">
    <citation type="submission" date="2020-02" db="EMBL/GenBank/DDBJ databases">
        <authorList>
            <person name="Sun Q."/>
        </authorList>
    </citation>
    <scope>NUCLEOTIDE SEQUENCE [LARGE SCALE GENOMIC DNA]</scope>
    <source>
        <strain evidence="2 3">YIM 13062</strain>
    </source>
</reference>